<reference evidence="2" key="1">
    <citation type="submission" date="2012-08" db="EMBL/GenBank/DDBJ databases">
        <title>The Genome Sequence of Wuchereria bancrofti.</title>
        <authorList>
            <person name="Nutman T.B."/>
            <person name="Fink D.L."/>
            <person name="Russ C."/>
            <person name="Young S."/>
            <person name="Zeng Q."/>
            <person name="Koehrsen M."/>
            <person name="Alvarado L."/>
            <person name="Berlin A."/>
            <person name="Chapman S.B."/>
            <person name="Chen Z."/>
            <person name="Freedman E."/>
            <person name="Gellesch M."/>
            <person name="Goldberg J."/>
            <person name="Griggs A."/>
            <person name="Gujja S."/>
            <person name="Heilman E.R."/>
            <person name="Heiman D."/>
            <person name="Hepburn T."/>
            <person name="Howarth C."/>
            <person name="Jen D."/>
            <person name="Larson L."/>
            <person name="Lewis B."/>
            <person name="Mehta T."/>
            <person name="Park D."/>
            <person name="Pearson M."/>
            <person name="Roberts A."/>
            <person name="Saif S."/>
            <person name="Shea T."/>
            <person name="Shenoy N."/>
            <person name="Sisk P."/>
            <person name="Stolte C."/>
            <person name="Sykes S."/>
            <person name="Walk T."/>
            <person name="White J."/>
            <person name="Yandava C."/>
            <person name="Haas B."/>
            <person name="Henn M.R."/>
            <person name="Nusbaum C."/>
            <person name="Birren B."/>
        </authorList>
    </citation>
    <scope>NUCLEOTIDE SEQUENCE [LARGE SCALE GENOMIC DNA]</scope>
    <source>
        <strain evidence="2">NA</strain>
    </source>
</reference>
<evidence type="ECO:0000313" key="2">
    <source>
        <dbReference type="Proteomes" id="UP000004810"/>
    </source>
</evidence>
<dbReference type="EMBL" id="ADBV01018493">
    <property type="protein sequence ID" value="EJW71480.1"/>
    <property type="molecule type" value="Genomic_DNA"/>
</dbReference>
<name>J9ABV2_WUCBA</name>
<comment type="caution">
    <text evidence="1">The sequence shown here is derived from an EMBL/GenBank/DDBJ whole genome shotgun (WGS) entry which is preliminary data.</text>
</comment>
<accession>J9ABV2</accession>
<dbReference type="Proteomes" id="UP000004810">
    <property type="component" value="Unassembled WGS sequence"/>
</dbReference>
<dbReference type="AlphaFoldDB" id="J9ABV2"/>
<evidence type="ECO:0000313" key="1">
    <source>
        <dbReference type="EMBL" id="EJW71480.1"/>
    </source>
</evidence>
<sequence length="53" mass="5841">IDQFRAGIDQFGAGIDQFGAGIDQFGAGIDQFWRPILSQVARKLIGTYRKSIP</sequence>
<proteinExistence type="predicted"/>
<gene>
    <name evidence="1" type="ORF">WUBG_17614</name>
</gene>
<organism evidence="1 2">
    <name type="scientific">Wuchereria bancrofti</name>
    <dbReference type="NCBI Taxonomy" id="6293"/>
    <lineage>
        <taxon>Eukaryota</taxon>
        <taxon>Metazoa</taxon>
        <taxon>Ecdysozoa</taxon>
        <taxon>Nematoda</taxon>
        <taxon>Chromadorea</taxon>
        <taxon>Rhabditida</taxon>
        <taxon>Spirurina</taxon>
        <taxon>Spiruromorpha</taxon>
        <taxon>Filarioidea</taxon>
        <taxon>Onchocercidae</taxon>
        <taxon>Wuchereria</taxon>
    </lineage>
</organism>
<feature type="non-terminal residue" evidence="1">
    <location>
        <position position="1"/>
    </location>
</feature>
<protein>
    <submittedName>
        <fullName evidence="1">Uncharacterized protein</fullName>
    </submittedName>
</protein>